<evidence type="ECO:0008006" key="4">
    <source>
        <dbReference type="Google" id="ProtNLM"/>
    </source>
</evidence>
<organism evidence="2 3">
    <name type="scientific">Limnoglobus roseus</name>
    <dbReference type="NCBI Taxonomy" id="2598579"/>
    <lineage>
        <taxon>Bacteria</taxon>
        <taxon>Pseudomonadati</taxon>
        <taxon>Planctomycetota</taxon>
        <taxon>Planctomycetia</taxon>
        <taxon>Gemmatales</taxon>
        <taxon>Gemmataceae</taxon>
        <taxon>Limnoglobus</taxon>
    </lineage>
</organism>
<dbReference type="AlphaFoldDB" id="A0A5C1AA86"/>
<protein>
    <recommendedName>
        <fullName evidence="4">DUF4279 domain-containing protein</fullName>
    </recommendedName>
</protein>
<dbReference type="EMBL" id="CP042425">
    <property type="protein sequence ID" value="QEL15117.1"/>
    <property type="molecule type" value="Genomic_DNA"/>
</dbReference>
<dbReference type="KEGG" id="lrs:PX52LOC_02026"/>
<evidence type="ECO:0000256" key="1">
    <source>
        <dbReference type="SAM" id="MobiDB-lite"/>
    </source>
</evidence>
<dbReference type="InterPro" id="IPR025459">
    <property type="entry name" value="DUF4279"/>
</dbReference>
<proteinExistence type="predicted"/>
<keyword evidence="3" id="KW-1185">Reference proteome</keyword>
<evidence type="ECO:0000313" key="2">
    <source>
        <dbReference type="EMBL" id="QEL15117.1"/>
    </source>
</evidence>
<dbReference type="OrthoDB" id="280641at2"/>
<name>A0A5C1AA86_9BACT</name>
<accession>A0A5C1AA86</accession>
<dbReference type="Pfam" id="PF14106">
    <property type="entry name" value="DUF4279"/>
    <property type="match status" value="1"/>
</dbReference>
<sequence length="152" mass="16843">MAISDFHASHIRRVRVTFTVSAPELDPTEVTRRMGLTPSQSNRRGEERRHPRSGATLEPYLVGCWTVSSTPAIDSKDVNDHFRWLLDRLLPGQAVILPLATEGETYFDVLWESTYLYAGTGPLLDAECLAGVAALNAGMGFDIYQVDETSTE</sequence>
<feature type="region of interest" description="Disordered" evidence="1">
    <location>
        <begin position="31"/>
        <end position="52"/>
    </location>
</feature>
<evidence type="ECO:0000313" key="3">
    <source>
        <dbReference type="Proteomes" id="UP000324974"/>
    </source>
</evidence>
<dbReference type="RefSeq" id="WP_149109961.1">
    <property type="nucleotide sequence ID" value="NZ_CP042425.1"/>
</dbReference>
<gene>
    <name evidence="2" type="ORF">PX52LOC_02026</name>
</gene>
<dbReference type="Proteomes" id="UP000324974">
    <property type="component" value="Chromosome"/>
</dbReference>
<reference evidence="3" key="1">
    <citation type="submission" date="2019-08" db="EMBL/GenBank/DDBJ databases">
        <title>Limnoglobus roseus gen. nov., sp. nov., a novel freshwater planctomycete with a giant genome from the family Gemmataceae.</title>
        <authorList>
            <person name="Kulichevskaya I.S."/>
            <person name="Naumoff D.G."/>
            <person name="Miroshnikov K."/>
            <person name="Ivanova A."/>
            <person name="Philippov D.A."/>
            <person name="Hakobyan A."/>
            <person name="Rijpstra I.C."/>
            <person name="Sinninghe Damste J.S."/>
            <person name="Liesack W."/>
            <person name="Dedysh S.N."/>
        </authorList>
    </citation>
    <scope>NUCLEOTIDE SEQUENCE [LARGE SCALE GENOMIC DNA]</scope>
    <source>
        <strain evidence="3">PX52</strain>
    </source>
</reference>